<evidence type="ECO:0000259" key="6">
    <source>
        <dbReference type="Pfam" id="PF00703"/>
    </source>
</evidence>
<keyword evidence="3" id="KW-0326">Glycosidase</keyword>
<keyword evidence="4" id="KW-0802">TPR repeat</keyword>
<dbReference type="Pfam" id="PF02837">
    <property type="entry name" value="Glyco_hydro_2_N"/>
    <property type="match status" value="1"/>
</dbReference>
<dbReference type="InterPro" id="IPR051913">
    <property type="entry name" value="GH2_Domain-Containing"/>
</dbReference>
<dbReference type="AlphaFoldDB" id="A0A979G3U9"/>
<feature type="domain" description="Glycosyl hydrolases family 2 sugar binding" evidence="8">
    <location>
        <begin position="100"/>
        <end position="178"/>
    </location>
</feature>
<dbReference type="SUPFAM" id="SSF48452">
    <property type="entry name" value="TPR-like"/>
    <property type="match status" value="1"/>
</dbReference>
<dbReference type="EMBL" id="CP001699">
    <property type="protein sequence ID" value="ACU60088.1"/>
    <property type="molecule type" value="Genomic_DNA"/>
</dbReference>
<evidence type="ECO:0000259" key="8">
    <source>
        <dbReference type="Pfam" id="PF02837"/>
    </source>
</evidence>
<dbReference type="Gene3D" id="3.20.20.80">
    <property type="entry name" value="Glycosidases"/>
    <property type="match status" value="1"/>
</dbReference>
<evidence type="ECO:0000256" key="5">
    <source>
        <dbReference type="SAM" id="SignalP"/>
    </source>
</evidence>
<dbReference type="SUPFAM" id="SSF49303">
    <property type="entry name" value="beta-Galactosidase/glucuronidase domain"/>
    <property type="match status" value="1"/>
</dbReference>
<dbReference type="InterPro" id="IPR017853">
    <property type="entry name" value="GH"/>
</dbReference>
<reference evidence="10" key="1">
    <citation type="submission" date="2009-08" db="EMBL/GenBank/DDBJ databases">
        <title>The complete genome of Chitinophaga pinensis DSM 2588.</title>
        <authorList>
            <consortium name="US DOE Joint Genome Institute (JGI-PGF)"/>
            <person name="Lucas S."/>
            <person name="Copeland A."/>
            <person name="Lapidus A."/>
            <person name="Glavina del Rio T."/>
            <person name="Dalin E."/>
            <person name="Tice H."/>
            <person name="Bruce D."/>
            <person name="Goodwin L."/>
            <person name="Pitluck S."/>
            <person name="Kyrpides N."/>
            <person name="Mavromatis K."/>
            <person name="Ivanova N."/>
            <person name="Mikhailova N."/>
            <person name="Sims D."/>
            <person name="Meinche L."/>
            <person name="Brettin T."/>
            <person name="Detter J.C."/>
            <person name="Han C."/>
            <person name="Larimer F."/>
            <person name="Land M."/>
            <person name="Hauser L."/>
            <person name="Markowitz V."/>
            <person name="Cheng J.-F."/>
            <person name="Hugenholtz P."/>
            <person name="Woyke T."/>
            <person name="Wu D."/>
            <person name="Spring S."/>
            <person name="Klenk H.-P."/>
            <person name="Eisen J.A."/>
        </authorList>
    </citation>
    <scope>NUCLEOTIDE SEQUENCE [LARGE SCALE GENOMIC DNA]</scope>
    <source>
        <strain evidence="10">ATCC 43595 / DSM 2588 / LMG 13176 / NBRC 15968 / NCIMB 11800 / UQM 2034</strain>
    </source>
</reference>
<protein>
    <submittedName>
        <fullName evidence="9">Glycoside hydrolase family 2 sugar binding</fullName>
    </submittedName>
</protein>
<evidence type="ECO:0000256" key="4">
    <source>
        <dbReference type="PROSITE-ProRule" id="PRU00339"/>
    </source>
</evidence>
<comment type="similarity">
    <text evidence="1">Belongs to the glycosyl hydrolase 2 family.</text>
</comment>
<feature type="domain" description="Glycoside hydrolase family 2 catalytic" evidence="7">
    <location>
        <begin position="353"/>
        <end position="460"/>
    </location>
</feature>
<keyword evidence="5" id="KW-0732">Signal</keyword>
<dbReference type="Pfam" id="PF02836">
    <property type="entry name" value="Glyco_hydro_2_C"/>
    <property type="match status" value="1"/>
</dbReference>
<dbReference type="InterPro" id="IPR036156">
    <property type="entry name" value="Beta-gal/glucu_dom_sf"/>
</dbReference>
<evidence type="ECO:0000313" key="9">
    <source>
        <dbReference type="EMBL" id="ACU60088.1"/>
    </source>
</evidence>
<sequence length="757" mass="84815">MKRSAKTLLLSALCTAFAADSYSQSSWQMQPVPIQTRWAKDVNPDHVLPEYPRPQLVRPKWTNLNGLWQYAITAKEAAIPTSFDGQILVPFPVESALSGVKKPVLPTQRVWYKRSFSKPDLQAEEKVLLHFGAVDWQSKVYVNGKEAGQHSGGYQAFSFDITSLLKEGENELLVDVYDPTDQGPNPHGKQVLAPKGIRYTATTGIWQTVWLETLPAVYITDLVITPDVDGGYLSIKVHTSGDTKFTVEAEASADGKMSGSVKGAVNQLLKLPLRNAHLWSPEDPFLYDLSIRLIKNGVVKDKVTSYAGMRKIEIKKDSKGQERIFLNNTYTYHLGVLDQGFWPDGIYTAPTDEALRFDIAAIKSMGFNTIRKHIKIEPARWYYHADKLGMLVWQDMVTCASLDADAKAAFEADNAANVQQLYNHPSIICWVLFNEGWYSYDQPRLTQWFHQKDPTRLINGHTGENYDKEGATTVVNKWPGSDLADIHDYPGPGIAPAVPGKARVLGEWGGVGVPVKGHQWNAAAGWGYVKITPSEMTEKYSSMVKKLKQYETDGQSGSIYTEPFDVEIEENGMITYDRAVVKVPMEVLRQLHAPFVPQERSKPLLPMLALKNADTSSIPDPHRRQFLALLELEADVKKTRNYKALTDTLTDYLQHGGSSFSPAKIASISKKVFEGTSDVGLLNQALKWMEKAVDMERNSFTMSTYANLLYRLGNKAEALKWMDKAVVLAPENEQPDYKVVMDKMQRGENTWPASNIN</sequence>
<feature type="chain" id="PRO_5037307802" evidence="5">
    <location>
        <begin position="19"/>
        <end position="757"/>
    </location>
</feature>
<dbReference type="RefSeq" id="WP_012790264.1">
    <property type="nucleotide sequence ID" value="NC_013132.1"/>
</dbReference>
<dbReference type="Gene3D" id="2.60.120.260">
    <property type="entry name" value="Galactose-binding domain-like"/>
    <property type="match status" value="1"/>
</dbReference>
<dbReference type="Proteomes" id="UP000002215">
    <property type="component" value="Chromosome"/>
</dbReference>
<feature type="domain" description="Glycoside hydrolase family 2 immunoglobulin-like beta-sandwich" evidence="6">
    <location>
        <begin position="217"/>
        <end position="310"/>
    </location>
</feature>
<dbReference type="InterPro" id="IPR008979">
    <property type="entry name" value="Galactose-bd-like_sf"/>
</dbReference>
<dbReference type="KEGG" id="cpi:Cpin_2605"/>
<dbReference type="PANTHER" id="PTHR42732">
    <property type="entry name" value="BETA-GALACTOSIDASE"/>
    <property type="match status" value="1"/>
</dbReference>
<evidence type="ECO:0000256" key="2">
    <source>
        <dbReference type="ARBA" id="ARBA00022801"/>
    </source>
</evidence>
<dbReference type="SUPFAM" id="SSF49785">
    <property type="entry name" value="Galactose-binding domain-like"/>
    <property type="match status" value="1"/>
</dbReference>
<dbReference type="InterPro" id="IPR006102">
    <property type="entry name" value="Ig-like_GH2"/>
</dbReference>
<evidence type="ECO:0000259" key="7">
    <source>
        <dbReference type="Pfam" id="PF02836"/>
    </source>
</evidence>
<reference evidence="9 10" key="2">
    <citation type="journal article" date="2010" name="Stand. Genomic Sci.">
        <title>Complete genome sequence of Chitinophaga pinensis type strain (UQM 2034).</title>
        <authorList>
            <person name="Glavina Del Rio T."/>
            <person name="Abt B."/>
            <person name="Spring S."/>
            <person name="Lapidus A."/>
            <person name="Nolan M."/>
            <person name="Tice H."/>
            <person name="Copeland A."/>
            <person name="Cheng J.F."/>
            <person name="Chen F."/>
            <person name="Bruce D."/>
            <person name="Goodwin L."/>
            <person name="Pitluck S."/>
            <person name="Ivanova N."/>
            <person name="Mavromatis K."/>
            <person name="Mikhailova N."/>
            <person name="Pati A."/>
            <person name="Chen A."/>
            <person name="Palaniappan K."/>
            <person name="Land M."/>
            <person name="Hauser L."/>
            <person name="Chang Y.J."/>
            <person name="Jeffries C.D."/>
            <person name="Chain P."/>
            <person name="Saunders E."/>
            <person name="Detter J.C."/>
            <person name="Brettin T."/>
            <person name="Rohde M."/>
            <person name="Goker M."/>
            <person name="Bristow J."/>
            <person name="Eisen J.A."/>
            <person name="Markowitz V."/>
            <person name="Hugenholtz P."/>
            <person name="Kyrpides N.C."/>
            <person name="Klenk H.P."/>
            <person name="Lucas S."/>
        </authorList>
    </citation>
    <scope>NUCLEOTIDE SEQUENCE [LARGE SCALE GENOMIC DNA]</scope>
    <source>
        <strain evidence="10">ATCC 43595 / DSM 2588 / LMG 13176 / NBRC 15968 / NCIMB 11800 / UQM 2034</strain>
    </source>
</reference>
<evidence type="ECO:0000256" key="1">
    <source>
        <dbReference type="ARBA" id="ARBA00007401"/>
    </source>
</evidence>
<dbReference type="OrthoDB" id="9801077at2"/>
<evidence type="ECO:0000313" key="10">
    <source>
        <dbReference type="Proteomes" id="UP000002215"/>
    </source>
</evidence>
<evidence type="ECO:0000256" key="3">
    <source>
        <dbReference type="ARBA" id="ARBA00023295"/>
    </source>
</evidence>
<organism evidence="9 10">
    <name type="scientific">Chitinophaga pinensis (strain ATCC 43595 / DSM 2588 / LMG 13176 / NBRC 15968 / NCIMB 11800 / UQM 2034)</name>
    <dbReference type="NCBI Taxonomy" id="485918"/>
    <lineage>
        <taxon>Bacteria</taxon>
        <taxon>Pseudomonadati</taxon>
        <taxon>Bacteroidota</taxon>
        <taxon>Chitinophagia</taxon>
        <taxon>Chitinophagales</taxon>
        <taxon>Chitinophagaceae</taxon>
        <taxon>Chitinophaga</taxon>
    </lineage>
</organism>
<dbReference type="InterPro" id="IPR013783">
    <property type="entry name" value="Ig-like_fold"/>
</dbReference>
<dbReference type="Pfam" id="PF00703">
    <property type="entry name" value="Glyco_hydro_2"/>
    <property type="match status" value="1"/>
</dbReference>
<dbReference type="InterPro" id="IPR019734">
    <property type="entry name" value="TPR_rpt"/>
</dbReference>
<dbReference type="InterPro" id="IPR006104">
    <property type="entry name" value="Glyco_hydro_2_N"/>
</dbReference>
<dbReference type="InterPro" id="IPR011990">
    <property type="entry name" value="TPR-like_helical_dom_sf"/>
</dbReference>
<dbReference type="GO" id="GO:0004553">
    <property type="term" value="F:hydrolase activity, hydrolyzing O-glycosyl compounds"/>
    <property type="evidence" value="ECO:0007669"/>
    <property type="project" value="InterPro"/>
</dbReference>
<dbReference type="Gene3D" id="2.60.40.10">
    <property type="entry name" value="Immunoglobulins"/>
    <property type="match status" value="1"/>
</dbReference>
<feature type="signal peptide" evidence="5">
    <location>
        <begin position="1"/>
        <end position="18"/>
    </location>
</feature>
<dbReference type="GO" id="GO:0005975">
    <property type="term" value="P:carbohydrate metabolic process"/>
    <property type="evidence" value="ECO:0007669"/>
    <property type="project" value="InterPro"/>
</dbReference>
<proteinExistence type="inferred from homology"/>
<keyword evidence="2 9" id="KW-0378">Hydrolase</keyword>
<dbReference type="Gene3D" id="1.25.40.10">
    <property type="entry name" value="Tetratricopeptide repeat domain"/>
    <property type="match status" value="1"/>
</dbReference>
<dbReference type="InterPro" id="IPR006103">
    <property type="entry name" value="Glyco_hydro_2_cat"/>
</dbReference>
<dbReference type="PANTHER" id="PTHR42732:SF2">
    <property type="entry name" value="BETA-MANNOSIDASE"/>
    <property type="match status" value="1"/>
</dbReference>
<dbReference type="PROSITE" id="PS50005">
    <property type="entry name" value="TPR"/>
    <property type="match status" value="1"/>
</dbReference>
<dbReference type="SUPFAM" id="SSF51445">
    <property type="entry name" value="(Trans)glycosidases"/>
    <property type="match status" value="1"/>
</dbReference>
<gene>
    <name evidence="9" type="ordered locus">Cpin_2605</name>
</gene>
<name>A0A979G3U9_CHIPD</name>
<accession>A0A979G3U9</accession>
<feature type="repeat" description="TPR" evidence="4">
    <location>
        <begin position="699"/>
        <end position="732"/>
    </location>
</feature>